<keyword evidence="4 13" id="KW-0328">Glycosyltransferase</keyword>
<evidence type="ECO:0000256" key="8">
    <source>
        <dbReference type="ARBA" id="ARBA00022989"/>
    </source>
</evidence>
<keyword evidence="11" id="KW-0325">Glycoprotein</keyword>
<evidence type="ECO:0000256" key="3">
    <source>
        <dbReference type="ARBA" id="ARBA00006351"/>
    </source>
</evidence>
<dbReference type="SUPFAM" id="SSF53448">
    <property type="entry name" value="Nucleotide-diphospho-sugar transferases"/>
    <property type="match status" value="1"/>
</dbReference>
<evidence type="ECO:0000256" key="5">
    <source>
        <dbReference type="ARBA" id="ARBA00022679"/>
    </source>
</evidence>
<accession>A0A6J5VQQ9</accession>
<evidence type="ECO:0000256" key="11">
    <source>
        <dbReference type="ARBA" id="ARBA00023180"/>
    </source>
</evidence>
<protein>
    <recommendedName>
        <fullName evidence="13">Hexosyltransferase</fullName>
        <ecNumber evidence="13">2.4.1.-</ecNumber>
    </recommendedName>
</protein>
<dbReference type="Pfam" id="PF25557">
    <property type="entry name" value="GAUT_1"/>
    <property type="match status" value="1"/>
</dbReference>
<comment type="subcellular location">
    <subcellularLocation>
        <location evidence="1 13">Golgi apparatus membrane</location>
        <topology evidence="1 13">Single-pass type II membrane protein</topology>
    </subcellularLocation>
</comment>
<dbReference type="EMBL" id="CAEKDK010000008">
    <property type="protein sequence ID" value="CAB4291599.1"/>
    <property type="molecule type" value="Genomic_DNA"/>
</dbReference>
<evidence type="ECO:0000256" key="14">
    <source>
        <dbReference type="SAM" id="MobiDB-lite"/>
    </source>
</evidence>
<feature type="region of interest" description="Disordered" evidence="14">
    <location>
        <begin position="119"/>
        <end position="142"/>
    </location>
</feature>
<dbReference type="InterPro" id="IPR029044">
    <property type="entry name" value="Nucleotide-diphossugar_trans"/>
</dbReference>
<reference evidence="15 16" key="1">
    <citation type="submission" date="2020-05" db="EMBL/GenBank/DDBJ databases">
        <authorList>
            <person name="Campoy J."/>
            <person name="Schneeberger K."/>
            <person name="Spophaly S."/>
        </authorList>
    </citation>
    <scope>NUCLEOTIDE SEQUENCE [LARGE SCALE GENOMIC DNA]</scope>
    <source>
        <strain evidence="15">PruArmRojPasFocal</strain>
    </source>
</reference>
<dbReference type="UniPathway" id="UPA00845"/>
<dbReference type="Pfam" id="PF01501">
    <property type="entry name" value="Glyco_transf_8"/>
    <property type="match status" value="1"/>
</dbReference>
<keyword evidence="8" id="KW-1133">Transmembrane helix</keyword>
<dbReference type="InterPro" id="IPR029993">
    <property type="entry name" value="GAUT"/>
</dbReference>
<comment type="pathway">
    <text evidence="2 13">Glycan metabolism; pectin biosynthesis.</text>
</comment>
<evidence type="ECO:0000256" key="9">
    <source>
        <dbReference type="ARBA" id="ARBA00023034"/>
    </source>
</evidence>
<evidence type="ECO:0000256" key="7">
    <source>
        <dbReference type="ARBA" id="ARBA00022968"/>
    </source>
</evidence>
<feature type="compositionally biased region" description="Polar residues" evidence="14">
    <location>
        <begin position="125"/>
        <end position="140"/>
    </location>
</feature>
<dbReference type="PANTHER" id="PTHR32116:SF0">
    <property type="entry name" value="GALACTURONOSYLTRANSFERASE 6-RELATED"/>
    <property type="match status" value="1"/>
</dbReference>
<dbReference type="Proteomes" id="UP000507222">
    <property type="component" value="Unassembled WGS sequence"/>
</dbReference>
<evidence type="ECO:0000313" key="15">
    <source>
        <dbReference type="EMBL" id="CAB4291599.1"/>
    </source>
</evidence>
<keyword evidence="6" id="KW-0812">Transmembrane</keyword>
<gene>
    <name evidence="15" type="ORF">CURHAP_LOCUS51954</name>
</gene>
<dbReference type="GO" id="GO:0000139">
    <property type="term" value="C:Golgi membrane"/>
    <property type="evidence" value="ECO:0007669"/>
    <property type="project" value="UniProtKB-SubCell"/>
</dbReference>
<evidence type="ECO:0000256" key="1">
    <source>
        <dbReference type="ARBA" id="ARBA00004323"/>
    </source>
</evidence>
<keyword evidence="12 13" id="KW-0961">Cell wall biogenesis/degradation</keyword>
<dbReference type="PANTHER" id="PTHR32116">
    <property type="entry name" value="GALACTURONOSYLTRANSFERASE 4-RELATED"/>
    <property type="match status" value="1"/>
</dbReference>
<keyword evidence="5" id="KW-0808">Transferase</keyword>
<evidence type="ECO:0000256" key="10">
    <source>
        <dbReference type="ARBA" id="ARBA00023136"/>
    </source>
</evidence>
<evidence type="ECO:0000256" key="13">
    <source>
        <dbReference type="RuleBase" id="RU362027"/>
    </source>
</evidence>
<comment type="similarity">
    <text evidence="3 13">Belongs to the glycosyltransferase 8 family.</text>
</comment>
<keyword evidence="7" id="KW-0735">Signal-anchor</keyword>
<dbReference type="GO" id="GO:0071555">
    <property type="term" value="P:cell wall organization"/>
    <property type="evidence" value="ECO:0007669"/>
    <property type="project" value="UniProtKB-KW"/>
</dbReference>
<keyword evidence="9 13" id="KW-0333">Golgi apparatus</keyword>
<dbReference type="GO" id="GO:0047262">
    <property type="term" value="F:polygalacturonate 4-alpha-galacturonosyltransferase activity"/>
    <property type="evidence" value="ECO:0007669"/>
    <property type="project" value="InterPro"/>
</dbReference>
<dbReference type="GO" id="GO:0045489">
    <property type="term" value="P:pectin biosynthetic process"/>
    <property type="evidence" value="ECO:0007669"/>
    <property type="project" value="UniProtKB-UniPathway"/>
</dbReference>
<proteinExistence type="inferred from homology"/>
<dbReference type="InterPro" id="IPR002495">
    <property type="entry name" value="Glyco_trans_8"/>
</dbReference>
<sequence>MPEDPHPLSALRLCFRAHHLRLPKAKKSLNYWAEGIHRGFVEYCMNLSSFISVSKYRTDGLKLSVEQEASEGLKEPRKVLYEDKDLVSTVSYTLKENHDAKESGNVGDTTDMLERTENGTKYENQDGDNQFQQREISSMSGEKKQLNQEIVQQDQNAHSQSRKVIDGKIKQLKDVKPNRAVPHDQNVQNMRKVTERINEMKDQVVRAKLYLSFTPPGSKSNLVKELKLRIKEVERAISGATKDSDLSRSALQRMRNMESSLSKASRAYPDCSSMTTKLRSMTQNTEEQVRSQKKQVSYLFHLAASTTPKGLHCLSMQLTAEYFALDPKERQFPNQQKLHDPELYHYAVFSDNVLASTVVVNSTVSNAMEPEKIVFHVVTDSLNFPAVSMWFLLNPPGKATIQVQSIESFDWLSTKYHAVLRQNSSDPRYASELNHLRFYLPEIFPTLNKIVLFDHDVVVQKDLTRLWSINMKGKVNAAVETCHKSETSFHRMDAFINFSDPFVAKKFHADACTWAFGMNLFDLQEWRRQNLTTVYHKYLQLGNKRPLWVAGSLPLGWVTFYKKTVALDRRWHILGLGYESGVVRADIDRAAVIHYDGIMKPWLDIGIGRHKGYWSKYVNYEDSHLQRCNIHA</sequence>
<evidence type="ECO:0000256" key="2">
    <source>
        <dbReference type="ARBA" id="ARBA00004877"/>
    </source>
</evidence>
<dbReference type="AlphaFoldDB" id="A0A6J5VQQ9"/>
<evidence type="ECO:0000256" key="4">
    <source>
        <dbReference type="ARBA" id="ARBA00022676"/>
    </source>
</evidence>
<evidence type="ECO:0000256" key="12">
    <source>
        <dbReference type="ARBA" id="ARBA00023316"/>
    </source>
</evidence>
<evidence type="ECO:0000256" key="6">
    <source>
        <dbReference type="ARBA" id="ARBA00022692"/>
    </source>
</evidence>
<name>A0A6J5VQQ9_PRUAR</name>
<organism evidence="15 16">
    <name type="scientific">Prunus armeniaca</name>
    <name type="common">Apricot</name>
    <name type="synonym">Armeniaca vulgaris</name>
    <dbReference type="NCBI Taxonomy" id="36596"/>
    <lineage>
        <taxon>Eukaryota</taxon>
        <taxon>Viridiplantae</taxon>
        <taxon>Streptophyta</taxon>
        <taxon>Embryophyta</taxon>
        <taxon>Tracheophyta</taxon>
        <taxon>Spermatophyta</taxon>
        <taxon>Magnoliopsida</taxon>
        <taxon>eudicotyledons</taxon>
        <taxon>Gunneridae</taxon>
        <taxon>Pentapetalae</taxon>
        <taxon>rosids</taxon>
        <taxon>fabids</taxon>
        <taxon>Rosales</taxon>
        <taxon>Rosaceae</taxon>
        <taxon>Amygdaloideae</taxon>
        <taxon>Amygdaleae</taxon>
        <taxon>Prunus</taxon>
    </lineage>
</organism>
<keyword evidence="10" id="KW-0472">Membrane</keyword>
<dbReference type="EC" id="2.4.1.-" evidence="13"/>
<evidence type="ECO:0000313" key="16">
    <source>
        <dbReference type="Proteomes" id="UP000507222"/>
    </source>
</evidence>
<dbReference type="Gene3D" id="3.90.550.10">
    <property type="entry name" value="Spore Coat Polysaccharide Biosynthesis Protein SpsA, Chain A"/>
    <property type="match status" value="1"/>
</dbReference>
<dbReference type="CDD" id="cd06429">
    <property type="entry name" value="GT8_like_1"/>
    <property type="match status" value="1"/>
</dbReference>
<dbReference type="FunFam" id="3.90.550.10:FF:000056">
    <property type="entry name" value="Hexosyltransferase"/>
    <property type="match status" value="1"/>
</dbReference>